<name>A0A1Y6CNX8_9BACT</name>
<gene>
    <name evidence="1" type="ORF">SAMN06296036_13419</name>
</gene>
<protein>
    <submittedName>
        <fullName evidence="1">Uncharacterized protein</fullName>
    </submittedName>
</protein>
<dbReference type="EMBL" id="FWZT01000034">
    <property type="protein sequence ID" value="SMF79950.1"/>
    <property type="molecule type" value="Genomic_DNA"/>
</dbReference>
<organism evidence="1 2">
    <name type="scientific">Pseudobacteriovorax antillogorgiicola</name>
    <dbReference type="NCBI Taxonomy" id="1513793"/>
    <lineage>
        <taxon>Bacteria</taxon>
        <taxon>Pseudomonadati</taxon>
        <taxon>Bdellovibrionota</taxon>
        <taxon>Oligoflexia</taxon>
        <taxon>Oligoflexales</taxon>
        <taxon>Pseudobacteriovoracaceae</taxon>
        <taxon>Pseudobacteriovorax</taxon>
    </lineage>
</organism>
<evidence type="ECO:0000313" key="2">
    <source>
        <dbReference type="Proteomes" id="UP000192907"/>
    </source>
</evidence>
<dbReference type="STRING" id="1513793.SAMN06296036_13419"/>
<proteinExistence type="predicted"/>
<sequence>MKRIYTWKEKNSGKIVEVRRTIDQYNVPPSLEEAGLTNQDHDLQWIKFVDVALIGGNLQKGNYGRC</sequence>
<keyword evidence="2" id="KW-1185">Reference proteome</keyword>
<evidence type="ECO:0000313" key="1">
    <source>
        <dbReference type="EMBL" id="SMF79950.1"/>
    </source>
</evidence>
<dbReference type="Proteomes" id="UP000192907">
    <property type="component" value="Unassembled WGS sequence"/>
</dbReference>
<dbReference type="AlphaFoldDB" id="A0A1Y6CNX8"/>
<dbReference type="RefSeq" id="WP_132325798.1">
    <property type="nucleotide sequence ID" value="NZ_FWZT01000034.1"/>
</dbReference>
<accession>A0A1Y6CNX8</accession>
<reference evidence="2" key="1">
    <citation type="submission" date="2017-04" db="EMBL/GenBank/DDBJ databases">
        <authorList>
            <person name="Varghese N."/>
            <person name="Submissions S."/>
        </authorList>
    </citation>
    <scope>NUCLEOTIDE SEQUENCE [LARGE SCALE GENOMIC DNA]</scope>
    <source>
        <strain evidence="2">RKEM611</strain>
    </source>
</reference>